<evidence type="ECO:0000259" key="3">
    <source>
        <dbReference type="Pfam" id="PF16313"/>
    </source>
</evidence>
<accession>A0AA52EEY2</accession>
<feature type="domain" description="EcxA zinc-binding" evidence="3">
    <location>
        <begin position="451"/>
        <end position="760"/>
    </location>
</feature>
<keyword evidence="6" id="KW-0645">Protease</keyword>
<feature type="signal peptide" evidence="2">
    <location>
        <begin position="1"/>
        <end position="23"/>
    </location>
</feature>
<protein>
    <submittedName>
        <fullName evidence="6">Zinc-dependent metalloprotease</fullName>
    </submittedName>
</protein>
<dbReference type="KEGG" id="tmk:QGN29_04110"/>
<reference evidence="6" key="1">
    <citation type="submission" date="2023-04" db="EMBL/GenBank/DDBJ databases">
        <title>Complete genome sequence of Temperatibacter marinus.</title>
        <authorList>
            <person name="Rong J.-C."/>
            <person name="Yi M.-L."/>
            <person name="Zhao Q."/>
        </authorList>
    </citation>
    <scope>NUCLEOTIDE SEQUENCE</scope>
    <source>
        <strain evidence="6">NBRC 110045</strain>
    </source>
</reference>
<dbReference type="EMBL" id="CP123872">
    <property type="protein sequence ID" value="WND03556.1"/>
    <property type="molecule type" value="Genomic_DNA"/>
</dbReference>
<dbReference type="InterPro" id="IPR033428">
    <property type="entry name" value="DUF5118"/>
</dbReference>
<dbReference type="InterPro" id="IPR033413">
    <property type="entry name" value="DUF5117"/>
</dbReference>
<evidence type="ECO:0000256" key="1">
    <source>
        <dbReference type="SAM" id="MobiDB-lite"/>
    </source>
</evidence>
<feature type="domain" description="DUF5117" evidence="4">
    <location>
        <begin position="141"/>
        <end position="321"/>
    </location>
</feature>
<gene>
    <name evidence="6" type="ORF">QGN29_04110</name>
</gene>
<sequence>MKNLVKLVCTASLLVLAAPYAEADVVIQDKPEPQKPAPKKPEPKKEVPKKEKKSAKKTDGKKAADKKTDKKKAKKKKPKFKKYTDVITKKAITKKGVFTTHHIDAKVYFEIPKKQFGREFVWQVKIAGIQTKKGTISTDSSRQYIYFERIKDDLILRARDYSVISKDGAPETYVVNASDLDAILAKFKIVTFGENKTPVIDVTSIFMGGVKGLEGMRNGKMDRKSAVIKNVKAFERNIEARVLGKFSRRPARPIPGSRPTPASDVTAEVRHSIFALPDTLMKPRYYNHRVGYFDAQYSDFSGKKNKVETKRFIKRWRLVKKDPSAELSEPVKPIVWYIDPGTPKKYVEATKEGIEFWQVAFEQAGFKNAIVAKMAPTKAEDPDWDPEDARYAVVRWVPSDIPNAQGPHVADPRTGEIIEADVRMYHNVIKLIEEWYFAQAGATDPRAKKLPLPDDVMSDLVRFVVAHEVGHSIGLHHNMLGSNAYTIEQLRDPSFVAKNGVASSIMDYARFNYVMQPEDGTSPIDYVAGPYDKFAIEWGYTEFPGELSAEEEISHLNKIADRQLTNKALRWDAYSAGSRYDPRIQTEDISNDAIEATRLGQKNLRRIMDTLVSAASYEDGMTYDEVKVAYRALASQYNRELGHVAKLVGSAVYRNELAQGHSDADVYASYDVTRQKKALEFLADHAFKLPSFWQNKDVLKRVGYDTLMSTVSRFGTRPINSILSADRIDRLFSFNAAGLETYQPVEIFADMSDALFEELSDRKPDVSPYRRLIQAEMVNTLIKGMDVKRTRGGWRNPSRPVSEDYRSLCRATLVSLQKGLAKAAAKNKGSMTSIHFAGLASKIEDALDTD</sequence>
<evidence type="ECO:0000259" key="5">
    <source>
        <dbReference type="Pfam" id="PF17162"/>
    </source>
</evidence>
<feature type="compositionally biased region" description="Basic and acidic residues" evidence="1">
    <location>
        <begin position="56"/>
        <end position="68"/>
    </location>
</feature>
<dbReference type="GO" id="GO:0008237">
    <property type="term" value="F:metallopeptidase activity"/>
    <property type="evidence" value="ECO:0007669"/>
    <property type="project" value="UniProtKB-KW"/>
</dbReference>
<dbReference type="AlphaFoldDB" id="A0AA52EEY2"/>
<dbReference type="Pfam" id="PF16313">
    <property type="entry name" value="DUF4953"/>
    <property type="match status" value="1"/>
</dbReference>
<dbReference type="Proteomes" id="UP001268683">
    <property type="component" value="Chromosome"/>
</dbReference>
<feature type="compositionally biased region" description="Basic and acidic residues" evidence="1">
    <location>
        <begin position="27"/>
        <end position="49"/>
    </location>
</feature>
<dbReference type="Pfam" id="PF17162">
    <property type="entry name" value="DUF5118"/>
    <property type="match status" value="1"/>
</dbReference>
<feature type="chain" id="PRO_5041253407" evidence="2">
    <location>
        <begin position="24"/>
        <end position="850"/>
    </location>
</feature>
<evidence type="ECO:0000259" key="4">
    <source>
        <dbReference type="Pfam" id="PF17148"/>
    </source>
</evidence>
<dbReference type="RefSeq" id="WP_310799409.1">
    <property type="nucleotide sequence ID" value="NZ_CP123872.1"/>
</dbReference>
<evidence type="ECO:0000313" key="6">
    <source>
        <dbReference type="EMBL" id="WND03556.1"/>
    </source>
</evidence>
<dbReference type="Pfam" id="PF17148">
    <property type="entry name" value="DUF5117"/>
    <property type="match status" value="1"/>
</dbReference>
<organism evidence="6 7">
    <name type="scientific">Temperatibacter marinus</name>
    <dbReference type="NCBI Taxonomy" id="1456591"/>
    <lineage>
        <taxon>Bacteria</taxon>
        <taxon>Pseudomonadati</taxon>
        <taxon>Pseudomonadota</taxon>
        <taxon>Alphaproteobacteria</taxon>
        <taxon>Kordiimonadales</taxon>
        <taxon>Temperatibacteraceae</taxon>
        <taxon>Temperatibacter</taxon>
    </lineage>
</organism>
<dbReference type="SUPFAM" id="SSF55486">
    <property type="entry name" value="Metalloproteases ('zincins'), catalytic domain"/>
    <property type="match status" value="1"/>
</dbReference>
<evidence type="ECO:0000256" key="2">
    <source>
        <dbReference type="SAM" id="SignalP"/>
    </source>
</evidence>
<dbReference type="PANTHER" id="PTHR38478">
    <property type="entry name" value="PEPTIDASE M1A AND M12B"/>
    <property type="match status" value="1"/>
</dbReference>
<name>A0AA52EEY2_9PROT</name>
<feature type="domain" description="DUF5118" evidence="5">
    <location>
        <begin position="81"/>
        <end position="128"/>
    </location>
</feature>
<proteinExistence type="predicted"/>
<keyword evidence="7" id="KW-1185">Reference proteome</keyword>
<keyword evidence="6" id="KW-0482">Metalloprotease</keyword>
<dbReference type="InterPro" id="IPR032534">
    <property type="entry name" value="EcxA_zinc-bd"/>
</dbReference>
<dbReference type="PANTHER" id="PTHR38478:SF1">
    <property type="entry name" value="ZINC DEPENDENT METALLOPROTEASE DOMAIN LIPOPROTEIN"/>
    <property type="match status" value="1"/>
</dbReference>
<keyword evidence="2" id="KW-0732">Signal</keyword>
<keyword evidence="6" id="KW-0378">Hydrolase</keyword>
<dbReference type="CDD" id="cd04276">
    <property type="entry name" value="ZnMc_MMP_like_2"/>
    <property type="match status" value="1"/>
</dbReference>
<evidence type="ECO:0000313" key="7">
    <source>
        <dbReference type="Proteomes" id="UP001268683"/>
    </source>
</evidence>
<feature type="region of interest" description="Disordered" evidence="1">
    <location>
        <begin position="27"/>
        <end position="77"/>
    </location>
</feature>
<dbReference type="InterPro" id="IPR034032">
    <property type="entry name" value="Zn_MMP-like_bac"/>
</dbReference>